<evidence type="ECO:0000256" key="1">
    <source>
        <dbReference type="SAM" id="MobiDB-lite"/>
    </source>
</evidence>
<accession>A0A9P8UH45</accession>
<dbReference type="SMART" id="SM00731">
    <property type="entry name" value="SprT"/>
    <property type="match status" value="1"/>
</dbReference>
<dbReference type="RefSeq" id="XP_045956354.1">
    <property type="nucleotide sequence ID" value="XM_046107698.1"/>
</dbReference>
<evidence type="ECO:0000259" key="2">
    <source>
        <dbReference type="SMART" id="SM00731"/>
    </source>
</evidence>
<evidence type="ECO:0000313" key="3">
    <source>
        <dbReference type="EMBL" id="KAH6652076.1"/>
    </source>
</evidence>
<dbReference type="Pfam" id="PF10263">
    <property type="entry name" value="SprT-like"/>
    <property type="match status" value="1"/>
</dbReference>
<evidence type="ECO:0000313" key="4">
    <source>
        <dbReference type="Proteomes" id="UP000758603"/>
    </source>
</evidence>
<dbReference type="CDD" id="cd00084">
    <property type="entry name" value="HMG-box_SF"/>
    <property type="match status" value="1"/>
</dbReference>
<dbReference type="Pfam" id="PF17283">
    <property type="entry name" value="Zn_ribbon_SprT"/>
    <property type="match status" value="1"/>
</dbReference>
<dbReference type="InterPro" id="IPR006640">
    <property type="entry name" value="SprT-like_domain"/>
</dbReference>
<comment type="caution">
    <text evidence="3">The sequence shown here is derived from an EMBL/GenBank/DDBJ whole genome shotgun (WGS) entry which is preliminary data.</text>
</comment>
<dbReference type="PANTHER" id="PTHR23099:SF0">
    <property type="entry name" value="GERM CELL NUCLEAR ACIDIC PROTEIN"/>
    <property type="match status" value="1"/>
</dbReference>
<feature type="compositionally biased region" description="Polar residues" evidence="1">
    <location>
        <begin position="320"/>
        <end position="338"/>
    </location>
</feature>
<feature type="compositionally biased region" description="Low complexity" evidence="1">
    <location>
        <begin position="52"/>
        <end position="63"/>
    </location>
</feature>
<proteinExistence type="predicted"/>
<dbReference type="AlphaFoldDB" id="A0A9P8UH45"/>
<dbReference type="EMBL" id="JAGPXC010000006">
    <property type="protein sequence ID" value="KAH6652076.1"/>
    <property type="molecule type" value="Genomic_DNA"/>
</dbReference>
<feature type="region of interest" description="Disordered" evidence="1">
    <location>
        <begin position="24"/>
        <end position="131"/>
    </location>
</feature>
<feature type="compositionally biased region" description="Polar residues" evidence="1">
    <location>
        <begin position="291"/>
        <end position="300"/>
    </location>
</feature>
<dbReference type="Proteomes" id="UP000758603">
    <property type="component" value="Unassembled WGS sequence"/>
</dbReference>
<dbReference type="SUPFAM" id="SSF47095">
    <property type="entry name" value="HMG-box"/>
    <property type="match status" value="1"/>
</dbReference>
<feature type="region of interest" description="Disordered" evidence="1">
    <location>
        <begin position="182"/>
        <end position="346"/>
    </location>
</feature>
<protein>
    <submittedName>
        <fullName evidence="3">SprT-like family-domain-containing protein</fullName>
    </submittedName>
</protein>
<dbReference type="GeneID" id="70136589"/>
<name>A0A9P8UH45_9PEZI</name>
<feature type="compositionally biased region" description="Basic and acidic residues" evidence="1">
    <location>
        <begin position="87"/>
        <end position="111"/>
    </location>
</feature>
<organism evidence="3 4">
    <name type="scientific">Truncatella angustata</name>
    <dbReference type="NCBI Taxonomy" id="152316"/>
    <lineage>
        <taxon>Eukaryota</taxon>
        <taxon>Fungi</taxon>
        <taxon>Dikarya</taxon>
        <taxon>Ascomycota</taxon>
        <taxon>Pezizomycotina</taxon>
        <taxon>Sordariomycetes</taxon>
        <taxon>Xylariomycetidae</taxon>
        <taxon>Amphisphaeriales</taxon>
        <taxon>Sporocadaceae</taxon>
        <taxon>Truncatella</taxon>
    </lineage>
</organism>
<dbReference type="GO" id="GO:0006950">
    <property type="term" value="P:response to stress"/>
    <property type="evidence" value="ECO:0007669"/>
    <property type="project" value="UniProtKB-ARBA"/>
</dbReference>
<feature type="compositionally biased region" description="Basic and acidic residues" evidence="1">
    <location>
        <begin position="264"/>
        <end position="275"/>
    </location>
</feature>
<dbReference type="PANTHER" id="PTHR23099">
    <property type="entry name" value="TRANSCRIPTIONAL REGULATOR"/>
    <property type="match status" value="1"/>
</dbReference>
<feature type="domain" description="SprT-like" evidence="2">
    <location>
        <begin position="420"/>
        <end position="592"/>
    </location>
</feature>
<dbReference type="InterPro" id="IPR035240">
    <property type="entry name" value="SprT_Zn_ribbon"/>
</dbReference>
<keyword evidence="4" id="KW-1185">Reference proteome</keyword>
<feature type="compositionally biased region" description="Acidic residues" evidence="1">
    <location>
        <begin position="121"/>
        <end position="131"/>
    </location>
</feature>
<dbReference type="OrthoDB" id="20772at2759"/>
<feature type="compositionally biased region" description="Basic and acidic residues" evidence="1">
    <location>
        <begin position="30"/>
        <end position="43"/>
    </location>
</feature>
<sequence>MARLLYESNSEDEFPPLKVVAKRVRQKMPAAKDTKPSITDKENVPSSEPPASLLGKSKLSELSFRGTPLRRRKLGDSQALDNPLFRKWSEDTAESRSRSSRVSSRETKRNTSDISICPSQELEDSTQESDDDVFVRRRIRAKPAAEKLVRKRAESRVKTEVLLSVTELSDNTRTTEETLEISAILSEGEELEGQGHSSNDDESEFVTALSENVESDSNYESPSESGSLTKPRRSKSPGTKSRGLVRLSPPKEPPKRQTQSNKSPAKDNKRAHSMDKTQTVPQTPGVRSRKSNPITESLGNDFQKLKLYADDLDNSPDAKPQTQLNPVTPKKSLQQSPFKATKIPPSPWKAEHKEFWDVEIQNEWVDQHSPPKRGPRKVDLMAGTSNIELLKKKYGASPEKRDAKKMFDQAKEKVAQEFLHELDERITTGQLSKLTEATGGLRIKWSTSLQTTAGRAHWKCKETTTNVQQPDGSFKSTRERRHEGFIELAAKVLSNEEDLLNTVAHEFCHLAVFMLNGKPKFAHGAEFKSWGSKCMDEFKDRGIEVTTKHNYEIDFKFIWRCSDCATEVKRHSKSVDPLKQRCGRCRGTLEQVKPVPRARGKGKSAYQEFVSTEMKVLKAEGRALSFKEMMATVSTRWKAHQETKRMETSTPGNDLKDLEVEFEELAVTDVISD</sequence>
<dbReference type="GO" id="GO:0005634">
    <property type="term" value="C:nucleus"/>
    <property type="evidence" value="ECO:0007669"/>
    <property type="project" value="TreeGrafter"/>
</dbReference>
<feature type="compositionally biased region" description="Polar residues" evidence="1">
    <location>
        <begin position="209"/>
        <end position="228"/>
    </location>
</feature>
<gene>
    <name evidence="3" type="ORF">BKA67DRAFT_660845</name>
</gene>
<reference evidence="3" key="1">
    <citation type="journal article" date="2021" name="Nat. Commun.">
        <title>Genetic determinants of endophytism in the Arabidopsis root mycobiome.</title>
        <authorList>
            <person name="Mesny F."/>
            <person name="Miyauchi S."/>
            <person name="Thiergart T."/>
            <person name="Pickel B."/>
            <person name="Atanasova L."/>
            <person name="Karlsson M."/>
            <person name="Huettel B."/>
            <person name="Barry K.W."/>
            <person name="Haridas S."/>
            <person name="Chen C."/>
            <person name="Bauer D."/>
            <person name="Andreopoulos W."/>
            <person name="Pangilinan J."/>
            <person name="LaButti K."/>
            <person name="Riley R."/>
            <person name="Lipzen A."/>
            <person name="Clum A."/>
            <person name="Drula E."/>
            <person name="Henrissat B."/>
            <person name="Kohler A."/>
            <person name="Grigoriev I.V."/>
            <person name="Martin F.M."/>
            <person name="Hacquard S."/>
        </authorList>
    </citation>
    <scope>NUCLEOTIDE SEQUENCE</scope>
    <source>
        <strain evidence="3">MPI-SDFR-AT-0073</strain>
    </source>
</reference>
<dbReference type="InterPro" id="IPR036910">
    <property type="entry name" value="HMG_box_dom_sf"/>
</dbReference>